<gene>
    <name evidence="2" type="ORF">Amac_046240</name>
</gene>
<protein>
    <submittedName>
        <fullName evidence="2">Uncharacterized protein</fullName>
    </submittedName>
</protein>
<evidence type="ECO:0000313" key="3">
    <source>
        <dbReference type="Proteomes" id="UP000331127"/>
    </source>
</evidence>
<feature type="compositionally biased region" description="Basic and acidic residues" evidence="1">
    <location>
        <begin position="22"/>
        <end position="32"/>
    </location>
</feature>
<reference evidence="2 3" key="1">
    <citation type="submission" date="2019-10" db="EMBL/GenBank/DDBJ databases">
        <title>Whole genome shotgun sequence of Acrocarpospora macrocephala NBRC 16266.</title>
        <authorList>
            <person name="Ichikawa N."/>
            <person name="Kimura A."/>
            <person name="Kitahashi Y."/>
            <person name="Komaki H."/>
            <person name="Oguchi A."/>
        </authorList>
    </citation>
    <scope>NUCLEOTIDE SEQUENCE [LARGE SCALE GENOMIC DNA]</scope>
    <source>
        <strain evidence="2 3">NBRC 16266</strain>
    </source>
</reference>
<evidence type="ECO:0000313" key="2">
    <source>
        <dbReference type="EMBL" id="GES11027.1"/>
    </source>
</evidence>
<keyword evidence="3" id="KW-1185">Reference proteome</keyword>
<comment type="caution">
    <text evidence="2">The sequence shown here is derived from an EMBL/GenBank/DDBJ whole genome shotgun (WGS) entry which is preliminary data.</text>
</comment>
<proteinExistence type="predicted"/>
<name>A0A5M3WNY8_9ACTN</name>
<dbReference type="AlphaFoldDB" id="A0A5M3WNY8"/>
<organism evidence="2 3">
    <name type="scientific">Acrocarpospora macrocephala</name>
    <dbReference type="NCBI Taxonomy" id="150177"/>
    <lineage>
        <taxon>Bacteria</taxon>
        <taxon>Bacillati</taxon>
        <taxon>Actinomycetota</taxon>
        <taxon>Actinomycetes</taxon>
        <taxon>Streptosporangiales</taxon>
        <taxon>Streptosporangiaceae</taxon>
        <taxon>Acrocarpospora</taxon>
    </lineage>
</organism>
<accession>A0A5M3WNY8</accession>
<evidence type="ECO:0000256" key="1">
    <source>
        <dbReference type="SAM" id="MobiDB-lite"/>
    </source>
</evidence>
<dbReference type="EMBL" id="BLAE01000026">
    <property type="protein sequence ID" value="GES11027.1"/>
    <property type="molecule type" value="Genomic_DNA"/>
</dbReference>
<feature type="region of interest" description="Disordered" evidence="1">
    <location>
        <begin position="13"/>
        <end position="32"/>
    </location>
</feature>
<dbReference type="Proteomes" id="UP000331127">
    <property type="component" value="Unassembled WGS sequence"/>
</dbReference>
<sequence>MLSWMGIGRRGVHGDGVVAGEPTRRQAESRQRIEEHGEQLAEMRARLEAEEDRLSRSLIAQEMATERTSAFATAVTRTNIPSQPDRTSHCGRATLNGVALLKRVLILAWLVLRHRTRTKALEQMASF</sequence>